<dbReference type="PIRSF" id="PIRSF001227">
    <property type="entry name" value="Pen_acylase"/>
    <property type="match status" value="1"/>
</dbReference>
<keyword evidence="4" id="KW-0812">Transmembrane</keyword>
<dbReference type="InterPro" id="IPR043147">
    <property type="entry name" value="Penicillin_amidase_A-knob"/>
</dbReference>
<dbReference type="Pfam" id="PF01804">
    <property type="entry name" value="Penicil_amidase"/>
    <property type="match status" value="1"/>
</dbReference>
<dbReference type="EMBL" id="CAMPGE010026384">
    <property type="protein sequence ID" value="CAI2384072.1"/>
    <property type="molecule type" value="Genomic_DNA"/>
</dbReference>
<dbReference type="Gene3D" id="1.10.439.10">
    <property type="entry name" value="Penicillin Amidohydrolase, domain 1"/>
    <property type="match status" value="1"/>
</dbReference>
<dbReference type="InterPro" id="IPR002692">
    <property type="entry name" value="S45"/>
</dbReference>
<dbReference type="InterPro" id="IPR043146">
    <property type="entry name" value="Penicillin_amidase_N_B-knob"/>
</dbReference>
<dbReference type="CDD" id="cd03747">
    <property type="entry name" value="Ntn_PGA_like"/>
    <property type="match status" value="1"/>
</dbReference>
<proteinExistence type="inferred from homology"/>
<evidence type="ECO:0000256" key="2">
    <source>
        <dbReference type="ARBA" id="ARBA00022801"/>
    </source>
</evidence>
<organism evidence="5 6">
    <name type="scientific">Euplotes crassus</name>
    <dbReference type="NCBI Taxonomy" id="5936"/>
    <lineage>
        <taxon>Eukaryota</taxon>
        <taxon>Sar</taxon>
        <taxon>Alveolata</taxon>
        <taxon>Ciliophora</taxon>
        <taxon>Intramacronucleata</taxon>
        <taxon>Spirotrichea</taxon>
        <taxon>Hypotrichia</taxon>
        <taxon>Euplotida</taxon>
        <taxon>Euplotidae</taxon>
        <taxon>Moneuplotes</taxon>
    </lineage>
</organism>
<evidence type="ECO:0000256" key="3">
    <source>
        <dbReference type="ARBA" id="ARBA00023145"/>
    </source>
</evidence>
<keyword evidence="4" id="KW-1133">Transmembrane helix</keyword>
<evidence type="ECO:0008006" key="7">
    <source>
        <dbReference type="Google" id="ProtNLM"/>
    </source>
</evidence>
<evidence type="ECO:0000313" key="5">
    <source>
        <dbReference type="EMBL" id="CAI2384072.1"/>
    </source>
</evidence>
<keyword evidence="6" id="KW-1185">Reference proteome</keyword>
<keyword evidence="2" id="KW-0378">Hydrolase</keyword>
<dbReference type="Proteomes" id="UP001295684">
    <property type="component" value="Unassembled WGS sequence"/>
</dbReference>
<comment type="caution">
    <text evidence="5">The sequence shown here is derived from an EMBL/GenBank/DDBJ whole genome shotgun (WGS) entry which is preliminary data.</text>
</comment>
<name>A0AAD1Y3P5_EUPCR</name>
<dbReference type="AlphaFoldDB" id="A0AAD1Y3P5"/>
<evidence type="ECO:0000256" key="1">
    <source>
        <dbReference type="ARBA" id="ARBA00006586"/>
    </source>
</evidence>
<gene>
    <name evidence="5" type="ORF">ECRASSUSDP1_LOCUS25592</name>
</gene>
<comment type="similarity">
    <text evidence="1">Belongs to the peptidase S45 family.</text>
</comment>
<keyword evidence="3" id="KW-0865">Zymogen</keyword>
<dbReference type="InterPro" id="IPR029055">
    <property type="entry name" value="Ntn_hydrolases_N"/>
</dbReference>
<protein>
    <recommendedName>
        <fullName evidence="7">Penicillin amidase</fullName>
    </recommendedName>
</protein>
<dbReference type="GO" id="GO:0017000">
    <property type="term" value="P:antibiotic biosynthetic process"/>
    <property type="evidence" value="ECO:0007669"/>
    <property type="project" value="InterPro"/>
</dbReference>
<dbReference type="Gene3D" id="3.60.20.10">
    <property type="entry name" value="Glutamine Phosphoribosylpyrophosphate, subunit 1, domain 1"/>
    <property type="match status" value="1"/>
</dbReference>
<dbReference type="SUPFAM" id="SSF56235">
    <property type="entry name" value="N-terminal nucleophile aminohydrolases (Ntn hydrolases)"/>
    <property type="match status" value="1"/>
</dbReference>
<accession>A0AAD1Y3P5</accession>
<feature type="transmembrane region" description="Helical" evidence="4">
    <location>
        <begin position="7"/>
        <end position="26"/>
    </location>
</feature>
<reference evidence="5" key="1">
    <citation type="submission" date="2023-07" db="EMBL/GenBank/DDBJ databases">
        <authorList>
            <consortium name="AG Swart"/>
            <person name="Singh M."/>
            <person name="Singh A."/>
            <person name="Seah K."/>
            <person name="Emmerich C."/>
        </authorList>
    </citation>
    <scope>NUCLEOTIDE SEQUENCE</scope>
    <source>
        <strain evidence="5">DP1</strain>
    </source>
</reference>
<dbReference type="Gene3D" id="1.10.1400.10">
    <property type="match status" value="1"/>
</dbReference>
<dbReference type="PANTHER" id="PTHR34218:SF4">
    <property type="entry name" value="ACYL-HOMOSERINE LACTONE ACYLASE QUIP"/>
    <property type="match status" value="1"/>
</dbReference>
<dbReference type="InterPro" id="IPR023343">
    <property type="entry name" value="Penicillin_amidase_dom1"/>
</dbReference>
<dbReference type="PANTHER" id="PTHR34218">
    <property type="entry name" value="PEPTIDASE S45 PENICILLIN AMIDASE"/>
    <property type="match status" value="1"/>
</dbReference>
<dbReference type="InterPro" id="IPR014395">
    <property type="entry name" value="Pen/GL7ACA/AHL_acylase"/>
</dbReference>
<evidence type="ECO:0000256" key="4">
    <source>
        <dbReference type="SAM" id="Phobius"/>
    </source>
</evidence>
<dbReference type="GO" id="GO:0016811">
    <property type="term" value="F:hydrolase activity, acting on carbon-nitrogen (but not peptide) bonds, in linear amides"/>
    <property type="evidence" value="ECO:0007669"/>
    <property type="project" value="InterPro"/>
</dbReference>
<evidence type="ECO:0000313" key="6">
    <source>
        <dbReference type="Proteomes" id="UP001295684"/>
    </source>
</evidence>
<keyword evidence="4" id="KW-0472">Membrane</keyword>
<dbReference type="Gene3D" id="2.30.120.10">
    <property type="match status" value="1"/>
</dbReference>
<sequence>MKRFEWCCLFVSAIVIVVGFYLGTFVPSFTRQMTLKHHTGTAEIFFEDNGLPHIKVDANATAGYALGYLHARDRLWQMDYLRRLAQGRLSEVLGSKTIKLDEAMKVIQTTKTCKHIVTQFENKDAKLYIEAYVDGINDYVKENSLPIQYKILWSEFDEWTMIDTCAAFQFIRFSLTHNWGLEVARDFVKATTDNEELMHSMFAFDHQYFDEFMHTIVEDSDLRELNMFSQAATHEVVENPRVSNISHYFKSEVEKAFDMIQEIDIEGSNSWVISGNLTKSGEAILANDPHLTNQAPSTWYPCHIMFPDGTDLFGAAIPTFGVPVIIATDKIATGMTSIFADASDVYQEIIEDDKYLYKGVFYPLEHEEHIIKVKGEPDHKAVLKYTRNGPLIDQYYHIFGHIDTHCFKFEINQHLSMKWIGADPYEFNAMDIIYEVMFAEDVYEVKDLLINLTGFQQNCVFADSQGNIGFVPIGSFPKRNYKNQGATISQGWTGENDWIGYLSPEEKPYLINPPRGFIVAANNGVTSLNTEHPLAGYVPGNPRASRINDLLTKLIQEKTGKIEYKDMINILEDTLDNAVKHKKVELIQAVHNHFKVHTHLNVLRTQQVLSQLAKWDGSFDADLEAPTYFSMWEYYLISNILSDQFKDQDLKMELLSHPFTEKFLLRFYRGVNREDNYKPEYCTSFDNQMIEKFRKIDGKDTTEVDSCAELVTLALEKAINYLDKEKEKRSIKWGDFHPYFYVSLPFSMTPLASWFERYTPGGGNINTIKYSLSRYELFDGTLKSISSANYKVIIEFGGDYHYSIDTGFSENPLSSQYFDWNPRHMKSDLATLVKGEELKILRKEILMTDDL</sequence>